<name>A0A917UXP2_9MICO</name>
<dbReference type="InterPro" id="IPR041705">
    <property type="entry name" value="PIN_Sll0205"/>
</dbReference>
<dbReference type="CDD" id="cd09872">
    <property type="entry name" value="PIN_Sll0205-like"/>
    <property type="match status" value="1"/>
</dbReference>
<keyword evidence="4" id="KW-0460">Magnesium</keyword>
<reference evidence="6" key="1">
    <citation type="journal article" date="2014" name="Int. J. Syst. Evol. Microbiol.">
        <title>Complete genome sequence of Corynebacterium casei LMG S-19264T (=DSM 44701T), isolated from a smear-ripened cheese.</title>
        <authorList>
            <consortium name="US DOE Joint Genome Institute (JGI-PGF)"/>
            <person name="Walter F."/>
            <person name="Albersmeier A."/>
            <person name="Kalinowski J."/>
            <person name="Ruckert C."/>
        </authorList>
    </citation>
    <scope>NUCLEOTIDE SEQUENCE</scope>
    <source>
        <strain evidence="6">CGMCC 1.8984</strain>
    </source>
</reference>
<keyword evidence="2" id="KW-0479">Metal-binding</keyword>
<evidence type="ECO:0000256" key="4">
    <source>
        <dbReference type="ARBA" id="ARBA00022842"/>
    </source>
</evidence>
<dbReference type="InterPro" id="IPR002716">
    <property type="entry name" value="PIN_dom"/>
</dbReference>
<evidence type="ECO:0000313" key="7">
    <source>
        <dbReference type="Proteomes" id="UP000636956"/>
    </source>
</evidence>
<gene>
    <name evidence="6" type="ORF">GCM10011372_35310</name>
</gene>
<comment type="caution">
    <text evidence="6">The sequence shown here is derived from an EMBL/GenBank/DDBJ whole genome shotgun (WGS) entry which is preliminary data.</text>
</comment>
<dbReference type="GO" id="GO:0004518">
    <property type="term" value="F:nuclease activity"/>
    <property type="evidence" value="ECO:0007669"/>
    <property type="project" value="UniProtKB-KW"/>
</dbReference>
<dbReference type="RefSeq" id="WP_188744715.1">
    <property type="nucleotide sequence ID" value="NZ_BAABFW010000057.1"/>
</dbReference>
<feature type="domain" description="PIN" evidence="5">
    <location>
        <begin position="4"/>
        <end position="119"/>
    </location>
</feature>
<evidence type="ECO:0000259" key="5">
    <source>
        <dbReference type="Pfam" id="PF01850"/>
    </source>
</evidence>
<dbReference type="AlphaFoldDB" id="A0A917UXP2"/>
<dbReference type="EMBL" id="BMMD01000037">
    <property type="protein sequence ID" value="GGJ93798.1"/>
    <property type="molecule type" value="Genomic_DNA"/>
</dbReference>
<reference evidence="6" key="2">
    <citation type="submission" date="2020-09" db="EMBL/GenBank/DDBJ databases">
        <authorList>
            <person name="Sun Q."/>
            <person name="Zhou Y."/>
        </authorList>
    </citation>
    <scope>NUCLEOTIDE SEQUENCE</scope>
    <source>
        <strain evidence="6">CGMCC 1.8984</strain>
    </source>
</reference>
<keyword evidence="1" id="KW-0540">Nuclease</keyword>
<dbReference type="GO" id="GO:0046872">
    <property type="term" value="F:metal ion binding"/>
    <property type="evidence" value="ECO:0007669"/>
    <property type="project" value="UniProtKB-KW"/>
</dbReference>
<dbReference type="Pfam" id="PF01850">
    <property type="entry name" value="PIN"/>
    <property type="match status" value="1"/>
</dbReference>
<dbReference type="InterPro" id="IPR052919">
    <property type="entry name" value="TA_system_RNase"/>
</dbReference>
<accession>A0A917UXP2</accession>
<evidence type="ECO:0000256" key="1">
    <source>
        <dbReference type="ARBA" id="ARBA00022722"/>
    </source>
</evidence>
<evidence type="ECO:0000313" key="6">
    <source>
        <dbReference type="EMBL" id="GGJ93798.1"/>
    </source>
</evidence>
<evidence type="ECO:0000256" key="3">
    <source>
        <dbReference type="ARBA" id="ARBA00022801"/>
    </source>
</evidence>
<dbReference type="Gene3D" id="3.40.50.1010">
    <property type="entry name" value="5'-nuclease"/>
    <property type="match status" value="1"/>
</dbReference>
<evidence type="ECO:0000256" key="2">
    <source>
        <dbReference type="ARBA" id="ARBA00022723"/>
    </source>
</evidence>
<dbReference type="InterPro" id="IPR029060">
    <property type="entry name" value="PIN-like_dom_sf"/>
</dbReference>
<keyword evidence="3" id="KW-0378">Hydrolase</keyword>
<dbReference type="SUPFAM" id="SSF88723">
    <property type="entry name" value="PIN domain-like"/>
    <property type="match status" value="1"/>
</dbReference>
<proteinExistence type="predicted"/>
<dbReference type="GO" id="GO:0016787">
    <property type="term" value="F:hydrolase activity"/>
    <property type="evidence" value="ECO:0007669"/>
    <property type="project" value="UniProtKB-KW"/>
</dbReference>
<keyword evidence="7" id="KW-1185">Reference proteome</keyword>
<organism evidence="6 7">
    <name type="scientific">Agromyces bauzanensis</name>
    <dbReference type="NCBI Taxonomy" id="1308924"/>
    <lineage>
        <taxon>Bacteria</taxon>
        <taxon>Bacillati</taxon>
        <taxon>Actinomycetota</taxon>
        <taxon>Actinomycetes</taxon>
        <taxon>Micrococcales</taxon>
        <taxon>Microbacteriaceae</taxon>
        <taxon>Agromyces</taxon>
    </lineage>
</organism>
<dbReference type="PANTHER" id="PTHR36173:SF2">
    <property type="entry name" value="RIBONUCLEASE VAPC16"/>
    <property type="match status" value="1"/>
</dbReference>
<dbReference type="PANTHER" id="PTHR36173">
    <property type="entry name" value="RIBONUCLEASE VAPC16-RELATED"/>
    <property type="match status" value="1"/>
</dbReference>
<protein>
    <submittedName>
        <fullName evidence="6">Twitching motility protein PilT</fullName>
    </submittedName>
</protein>
<dbReference type="Proteomes" id="UP000636956">
    <property type="component" value="Unassembled WGS sequence"/>
</dbReference>
<sequence>MRLLLDTHVLLWWLADDRRLGDDHRDLISDASNIVLVSAMTVAEIAIKTSLGKLAAPDDLLPTLEAGGFDGLTFESRHAEVLRSLPWHHRDPFDRMLIAQAIAEQLTILTADPHFAAYGVGLR</sequence>